<dbReference type="InterPro" id="IPR010982">
    <property type="entry name" value="Lambda_DNA-bd_dom_sf"/>
</dbReference>
<protein>
    <submittedName>
        <fullName evidence="2">Helix-turn-helix domain-containing protein</fullName>
    </submittedName>
</protein>
<evidence type="ECO:0000313" key="3">
    <source>
        <dbReference type="Proteomes" id="UP000198762"/>
    </source>
</evidence>
<proteinExistence type="predicted"/>
<dbReference type="EMBL" id="FOHZ01000018">
    <property type="protein sequence ID" value="SET70127.1"/>
    <property type="molecule type" value="Genomic_DNA"/>
</dbReference>
<dbReference type="GO" id="GO:0003677">
    <property type="term" value="F:DNA binding"/>
    <property type="evidence" value="ECO:0007669"/>
    <property type="project" value="InterPro"/>
</dbReference>
<name>A0A1I0GGX4_9GAMM</name>
<dbReference type="STRING" id="430453.SAMN04487962_11824"/>
<gene>
    <name evidence="2" type="ORF">SAMN04487962_11824</name>
</gene>
<feature type="domain" description="HTH cro/C1-type" evidence="1">
    <location>
        <begin position="11"/>
        <end position="69"/>
    </location>
</feature>
<dbReference type="OrthoDB" id="6371032at2"/>
<dbReference type="Pfam" id="PF13560">
    <property type="entry name" value="HTH_31"/>
    <property type="match status" value="1"/>
</dbReference>
<dbReference type="Proteomes" id="UP000198762">
    <property type="component" value="Unassembled WGS sequence"/>
</dbReference>
<evidence type="ECO:0000259" key="1">
    <source>
        <dbReference type="PROSITE" id="PS50943"/>
    </source>
</evidence>
<keyword evidence="3" id="KW-1185">Reference proteome</keyword>
<dbReference type="AlphaFoldDB" id="A0A1I0GGX4"/>
<reference evidence="3" key="1">
    <citation type="submission" date="2016-10" db="EMBL/GenBank/DDBJ databases">
        <authorList>
            <person name="Varghese N."/>
            <person name="Submissions S."/>
        </authorList>
    </citation>
    <scope>NUCLEOTIDE SEQUENCE [LARGE SCALE GENOMIC DNA]</scope>
    <source>
        <strain evidence="3">CGMCC 1.6489</strain>
    </source>
</reference>
<sequence>MRYLETFWQRLKDTREARQLSRRDVAELVGVTPDIVTRWEQVDARQRLYPAVDELIDLCRHLSVPLESLLDTSQLDDPGQLELPGLAFSNSDELAGALEELERQVQRVQPNEEEAELLRRFRKSTEENRRMILQLLGR</sequence>
<evidence type="ECO:0000313" key="2">
    <source>
        <dbReference type="EMBL" id="SET70127.1"/>
    </source>
</evidence>
<dbReference type="PROSITE" id="PS50943">
    <property type="entry name" value="HTH_CROC1"/>
    <property type="match status" value="1"/>
</dbReference>
<organism evidence="2 3">
    <name type="scientific">Marinobacter segnicrescens</name>
    <dbReference type="NCBI Taxonomy" id="430453"/>
    <lineage>
        <taxon>Bacteria</taxon>
        <taxon>Pseudomonadati</taxon>
        <taxon>Pseudomonadota</taxon>
        <taxon>Gammaproteobacteria</taxon>
        <taxon>Pseudomonadales</taxon>
        <taxon>Marinobacteraceae</taxon>
        <taxon>Marinobacter</taxon>
    </lineage>
</organism>
<dbReference type="CDD" id="cd00093">
    <property type="entry name" value="HTH_XRE"/>
    <property type="match status" value="1"/>
</dbReference>
<dbReference type="Gene3D" id="1.10.260.40">
    <property type="entry name" value="lambda repressor-like DNA-binding domains"/>
    <property type="match status" value="1"/>
</dbReference>
<dbReference type="SUPFAM" id="SSF47413">
    <property type="entry name" value="lambda repressor-like DNA-binding domains"/>
    <property type="match status" value="1"/>
</dbReference>
<dbReference type="RefSeq" id="WP_091853779.1">
    <property type="nucleotide sequence ID" value="NZ_FOHZ01000018.1"/>
</dbReference>
<dbReference type="SMART" id="SM00530">
    <property type="entry name" value="HTH_XRE"/>
    <property type="match status" value="1"/>
</dbReference>
<accession>A0A1I0GGX4</accession>
<dbReference type="InterPro" id="IPR001387">
    <property type="entry name" value="Cro/C1-type_HTH"/>
</dbReference>